<evidence type="ECO:0000313" key="3">
    <source>
        <dbReference type="Proteomes" id="UP000046393"/>
    </source>
</evidence>
<evidence type="ECO:0000256" key="1">
    <source>
        <dbReference type="SAM" id="Phobius"/>
    </source>
</evidence>
<name>A0A0N5AQA2_9BILA</name>
<evidence type="ECO:0000313" key="4">
    <source>
        <dbReference type="WBParaSite" id="SMUV_0000685701-mRNA-1"/>
    </source>
</evidence>
<dbReference type="AlphaFoldDB" id="A0A0N5AQA2"/>
<keyword evidence="1" id="KW-0472">Membrane</keyword>
<keyword evidence="1" id="KW-0812">Transmembrane</keyword>
<sequence length="107" mass="12002">MFRARAATGHFALMFLHCRSLILIVVFNQFINNYSFVDSNPRYYTAKYASAVIDSAANHQSAFKRSSNLAFDDGQPSGYIADDYDDPLHSVTDEFLPIPGNSFIIIV</sequence>
<organism evidence="3 4">
    <name type="scientific">Syphacia muris</name>
    <dbReference type="NCBI Taxonomy" id="451379"/>
    <lineage>
        <taxon>Eukaryota</taxon>
        <taxon>Metazoa</taxon>
        <taxon>Ecdysozoa</taxon>
        <taxon>Nematoda</taxon>
        <taxon>Chromadorea</taxon>
        <taxon>Rhabditida</taxon>
        <taxon>Spirurina</taxon>
        <taxon>Oxyuridomorpha</taxon>
        <taxon>Oxyuroidea</taxon>
        <taxon>Oxyuridae</taxon>
        <taxon>Syphacia</taxon>
    </lineage>
</organism>
<feature type="transmembrane region" description="Helical" evidence="1">
    <location>
        <begin position="12"/>
        <end position="31"/>
    </location>
</feature>
<feature type="chain" id="PRO_5005893325" evidence="2">
    <location>
        <begin position="25"/>
        <end position="107"/>
    </location>
</feature>
<evidence type="ECO:0000256" key="2">
    <source>
        <dbReference type="SAM" id="SignalP"/>
    </source>
</evidence>
<proteinExistence type="predicted"/>
<dbReference type="Proteomes" id="UP000046393">
    <property type="component" value="Unplaced"/>
</dbReference>
<dbReference type="WBParaSite" id="SMUV_0000685701-mRNA-1">
    <property type="protein sequence ID" value="SMUV_0000685701-mRNA-1"/>
    <property type="gene ID" value="SMUV_0000685701"/>
</dbReference>
<keyword evidence="3" id="KW-1185">Reference proteome</keyword>
<reference evidence="4" key="1">
    <citation type="submission" date="2017-02" db="UniProtKB">
        <authorList>
            <consortium name="WormBaseParasite"/>
        </authorList>
    </citation>
    <scope>IDENTIFICATION</scope>
</reference>
<keyword evidence="1" id="KW-1133">Transmembrane helix</keyword>
<protein>
    <submittedName>
        <fullName evidence="4">Secreted protein</fullName>
    </submittedName>
</protein>
<accession>A0A0N5AQA2</accession>
<keyword evidence="2" id="KW-0732">Signal</keyword>
<feature type="signal peptide" evidence="2">
    <location>
        <begin position="1"/>
        <end position="24"/>
    </location>
</feature>